<keyword evidence="2" id="KW-0288">FMN</keyword>
<feature type="domain" description="NADPH-dependent FMN reductase-like" evidence="3">
    <location>
        <begin position="1"/>
        <end position="102"/>
    </location>
</feature>
<dbReference type="PANTHER" id="PTHR43278:SF2">
    <property type="entry name" value="IRON-SULFUR FLAVOPROTEIN"/>
    <property type="match status" value="1"/>
</dbReference>
<comment type="caution">
    <text evidence="4">The sequence shown here is derived from an EMBL/GenBank/DDBJ whole genome shotgun (WGS) entry which is preliminary data.</text>
</comment>
<dbReference type="RefSeq" id="WP_406794742.1">
    <property type="nucleotide sequence ID" value="NZ_JBJHZX010000074.1"/>
</dbReference>
<dbReference type="Proteomes" id="UP001623660">
    <property type="component" value="Unassembled WGS sequence"/>
</dbReference>
<dbReference type="Pfam" id="PF03358">
    <property type="entry name" value="FMN_red"/>
    <property type="match status" value="1"/>
</dbReference>
<dbReference type="SUPFAM" id="SSF52218">
    <property type="entry name" value="Flavoproteins"/>
    <property type="match status" value="1"/>
</dbReference>
<evidence type="ECO:0000256" key="2">
    <source>
        <dbReference type="ARBA" id="ARBA00022643"/>
    </source>
</evidence>
<evidence type="ECO:0000313" key="5">
    <source>
        <dbReference type="Proteomes" id="UP001623660"/>
    </source>
</evidence>
<keyword evidence="1" id="KW-0285">Flavoprotein</keyword>
<dbReference type="EMBL" id="JBJHZX010000074">
    <property type="protein sequence ID" value="MFL0198632.1"/>
    <property type="molecule type" value="Genomic_DNA"/>
</dbReference>
<gene>
    <name evidence="4" type="ORF">ACJDU8_24200</name>
</gene>
<proteinExistence type="predicted"/>
<dbReference type="PANTHER" id="PTHR43278">
    <property type="entry name" value="NAD(P)H-DEPENDENT FMN-CONTAINING OXIDOREDUCTASE YWQN-RELATED"/>
    <property type="match status" value="1"/>
</dbReference>
<keyword evidence="5" id="KW-1185">Reference proteome</keyword>
<dbReference type="InterPro" id="IPR005025">
    <property type="entry name" value="FMN_Rdtase-like_dom"/>
</dbReference>
<organism evidence="4 5">
    <name type="scientific">Candidatus Clostridium eludens</name>
    <dbReference type="NCBI Taxonomy" id="3381663"/>
    <lineage>
        <taxon>Bacteria</taxon>
        <taxon>Bacillati</taxon>
        <taxon>Bacillota</taxon>
        <taxon>Clostridia</taxon>
        <taxon>Eubacteriales</taxon>
        <taxon>Clostridiaceae</taxon>
        <taxon>Clostridium</taxon>
    </lineage>
</organism>
<evidence type="ECO:0000256" key="1">
    <source>
        <dbReference type="ARBA" id="ARBA00022630"/>
    </source>
</evidence>
<evidence type="ECO:0000313" key="4">
    <source>
        <dbReference type="EMBL" id="MFL0198632.1"/>
    </source>
</evidence>
<accession>A0ABW8SSB3</accession>
<name>A0ABW8SSB3_9CLOT</name>
<protein>
    <submittedName>
        <fullName evidence="4">NAD(P)H-dependent oxidoreductase</fullName>
    </submittedName>
</protein>
<sequence>MRILIVSDSSTKNNVGQNLENELINKLKDSTYSYKHYNVKDAEIKQCIGCFNCWLKTPGICIFNDVTRHICKNEVNSDVYIILSEVKYGGASPQIKRVLDRSICKILPFFKCINGELHHAPRYEKYPEYIYVGYGSDISIDEEETFRKLSQANAINFQKDKMEVHLCRKSEEIEDLVADIFRFIKQKEVAV</sequence>
<reference evidence="4 5" key="1">
    <citation type="submission" date="2024-11" db="EMBL/GenBank/DDBJ databases">
        <authorList>
            <person name="Heng Y.C."/>
            <person name="Lim A.C.H."/>
            <person name="Lee J.K.Y."/>
            <person name="Kittelmann S."/>
        </authorList>
    </citation>
    <scope>NUCLEOTIDE SEQUENCE [LARGE SCALE GENOMIC DNA]</scope>
    <source>
        <strain evidence="4 5">WILCCON 0269</strain>
    </source>
</reference>
<evidence type="ECO:0000259" key="3">
    <source>
        <dbReference type="Pfam" id="PF03358"/>
    </source>
</evidence>
<dbReference type="InterPro" id="IPR051796">
    <property type="entry name" value="ISF_SsuE-like"/>
</dbReference>
<dbReference type="Gene3D" id="3.40.50.360">
    <property type="match status" value="1"/>
</dbReference>
<dbReference type="InterPro" id="IPR029039">
    <property type="entry name" value="Flavoprotein-like_sf"/>
</dbReference>